<dbReference type="EMBL" id="WIGM01001214">
    <property type="protein sequence ID" value="KAF6803207.1"/>
    <property type="molecule type" value="Genomic_DNA"/>
</dbReference>
<reference evidence="2" key="1">
    <citation type="journal article" date="2020" name="Phytopathology">
        <title>Genome Sequence Resources of Colletotrichum truncatum, C. plurivorum, C. musicola, and C. sojae: Four Species Pathogenic to Soybean (Glycine max).</title>
        <authorList>
            <person name="Rogerio F."/>
            <person name="Boufleur T.R."/>
            <person name="Ciampi-Guillardi M."/>
            <person name="Sukno S.A."/>
            <person name="Thon M.R."/>
            <person name="Massola Junior N.S."/>
            <person name="Baroncelli R."/>
        </authorList>
    </citation>
    <scope>NUCLEOTIDE SEQUENCE</scope>
    <source>
        <strain evidence="2">LFN0074</strain>
    </source>
</reference>
<feature type="compositionally biased region" description="Pro residues" evidence="1">
    <location>
        <begin position="12"/>
        <end position="22"/>
    </location>
</feature>
<gene>
    <name evidence="2" type="ORF">CMUS01_15151</name>
</gene>
<feature type="region of interest" description="Disordered" evidence="1">
    <location>
        <begin position="1"/>
        <end position="43"/>
    </location>
</feature>
<keyword evidence="3" id="KW-1185">Reference proteome</keyword>
<protein>
    <submittedName>
        <fullName evidence="2">Uncharacterized protein</fullName>
    </submittedName>
</protein>
<name>A0A8H6MNE2_9PEZI</name>
<organism evidence="2 3">
    <name type="scientific">Colletotrichum musicola</name>
    <dbReference type="NCBI Taxonomy" id="2175873"/>
    <lineage>
        <taxon>Eukaryota</taxon>
        <taxon>Fungi</taxon>
        <taxon>Dikarya</taxon>
        <taxon>Ascomycota</taxon>
        <taxon>Pezizomycotina</taxon>
        <taxon>Sordariomycetes</taxon>
        <taxon>Hypocreomycetidae</taxon>
        <taxon>Glomerellales</taxon>
        <taxon>Glomerellaceae</taxon>
        <taxon>Colletotrichum</taxon>
        <taxon>Colletotrichum orchidearum species complex</taxon>
    </lineage>
</organism>
<proteinExistence type="predicted"/>
<dbReference type="Proteomes" id="UP000639643">
    <property type="component" value="Unassembled WGS sequence"/>
</dbReference>
<sequence>MSRCRRLELTPRPQPQTPPIPAFAPSISLKTKQASRSPGSPKWFAPGLGLDSFDGSWKSGTRPARRPPCLTRALTHRRGASHHPLVLRALGTVPPPKGRKVSEAVLVAYCRQLELALYDDAGEPIHP</sequence>
<dbReference type="AlphaFoldDB" id="A0A8H6MNE2"/>
<accession>A0A8H6MNE2</accession>
<comment type="caution">
    <text evidence="2">The sequence shown here is derived from an EMBL/GenBank/DDBJ whole genome shotgun (WGS) entry which is preliminary data.</text>
</comment>
<feature type="compositionally biased region" description="Polar residues" evidence="1">
    <location>
        <begin position="28"/>
        <end position="38"/>
    </location>
</feature>
<evidence type="ECO:0000256" key="1">
    <source>
        <dbReference type="SAM" id="MobiDB-lite"/>
    </source>
</evidence>
<evidence type="ECO:0000313" key="2">
    <source>
        <dbReference type="EMBL" id="KAF6803207.1"/>
    </source>
</evidence>
<evidence type="ECO:0000313" key="3">
    <source>
        <dbReference type="Proteomes" id="UP000639643"/>
    </source>
</evidence>